<dbReference type="GO" id="GO:0051082">
    <property type="term" value="F:unfolded protein binding"/>
    <property type="evidence" value="ECO:0007669"/>
    <property type="project" value="InterPro"/>
</dbReference>
<dbReference type="EMBL" id="QSND01000002">
    <property type="protein sequence ID" value="KAA6451953.1"/>
    <property type="molecule type" value="Genomic_DNA"/>
</dbReference>
<dbReference type="NCBIfam" id="TIGR00684">
    <property type="entry name" value="narJ"/>
    <property type="match status" value="1"/>
</dbReference>
<dbReference type="InterPro" id="IPR003765">
    <property type="entry name" value="NO3_reductase_chaperone_NarJ"/>
</dbReference>
<dbReference type="Proteomes" id="UP000324326">
    <property type="component" value="Unassembled WGS sequence"/>
</dbReference>
<dbReference type="Pfam" id="PF02613">
    <property type="entry name" value="Nitrate_red_del"/>
    <property type="match status" value="1"/>
</dbReference>
<dbReference type="InterPro" id="IPR020945">
    <property type="entry name" value="DMSO/NO3_reduct_chaperone"/>
</dbReference>
<dbReference type="RefSeq" id="WP_083696954.1">
    <property type="nucleotide sequence ID" value="NZ_CP133085.1"/>
</dbReference>
<dbReference type="PANTHER" id="PTHR43680">
    <property type="entry name" value="NITRATE REDUCTASE MOLYBDENUM COFACTOR ASSEMBLY CHAPERONE"/>
    <property type="match status" value="1"/>
</dbReference>
<dbReference type="GO" id="GO:0042128">
    <property type="term" value="P:nitrate assimilation"/>
    <property type="evidence" value="ECO:0007669"/>
    <property type="project" value="TreeGrafter"/>
</dbReference>
<keyword evidence="1" id="KW-0534">Nitrate assimilation</keyword>
<accession>A0A5M8RXD5</accession>
<comment type="caution">
    <text evidence="2">The sequence shown here is derived from an EMBL/GenBank/DDBJ whole genome shotgun (WGS) entry which is preliminary data.</text>
</comment>
<dbReference type="GO" id="GO:0016530">
    <property type="term" value="F:metallochaperone activity"/>
    <property type="evidence" value="ECO:0007669"/>
    <property type="project" value="TreeGrafter"/>
</dbReference>
<evidence type="ECO:0000313" key="2">
    <source>
        <dbReference type="EMBL" id="KAA6451953.1"/>
    </source>
</evidence>
<dbReference type="STRING" id="1925020.BTA30_09280"/>
<organism evidence="2 3">
    <name type="scientific">Bacillus swezeyi</name>
    <dbReference type="NCBI Taxonomy" id="1925020"/>
    <lineage>
        <taxon>Bacteria</taxon>
        <taxon>Bacillati</taxon>
        <taxon>Bacillota</taxon>
        <taxon>Bacilli</taxon>
        <taxon>Bacillales</taxon>
        <taxon>Bacillaceae</taxon>
        <taxon>Bacillus</taxon>
    </lineage>
</organism>
<evidence type="ECO:0000256" key="1">
    <source>
        <dbReference type="ARBA" id="ARBA00023063"/>
    </source>
</evidence>
<dbReference type="GeneID" id="92789980"/>
<name>A0A5M8RXD5_9BACI</name>
<dbReference type="SUPFAM" id="SSF89155">
    <property type="entry name" value="TorD-like"/>
    <property type="match status" value="1"/>
</dbReference>
<dbReference type="InterPro" id="IPR036411">
    <property type="entry name" value="TorD-like_sf"/>
</dbReference>
<reference evidence="2 3" key="1">
    <citation type="submission" date="2018-08" db="EMBL/GenBank/DDBJ databases">
        <title>Bacillus phenotypic plasticity.</title>
        <authorList>
            <person name="Hurtado E."/>
        </authorList>
    </citation>
    <scope>NUCLEOTIDE SEQUENCE [LARGE SCALE GENOMIC DNA]</scope>
    <source>
        <strain evidence="2 3">427</strain>
    </source>
</reference>
<dbReference type="AlphaFoldDB" id="A0A5M8RXD5"/>
<evidence type="ECO:0000313" key="3">
    <source>
        <dbReference type="Proteomes" id="UP000324326"/>
    </source>
</evidence>
<dbReference type="GO" id="GO:0051131">
    <property type="term" value="P:chaperone-mediated protein complex assembly"/>
    <property type="evidence" value="ECO:0007669"/>
    <property type="project" value="InterPro"/>
</dbReference>
<proteinExistence type="predicted"/>
<gene>
    <name evidence="2" type="primary">narJ</name>
    <name evidence="2" type="ORF">DX927_14730</name>
</gene>
<dbReference type="PANTHER" id="PTHR43680:SF2">
    <property type="entry name" value="NITRATE REDUCTASE MOLYBDENUM COFACTOR ASSEMBLY CHAPERONE NARJ"/>
    <property type="match status" value="1"/>
</dbReference>
<protein>
    <submittedName>
        <fullName evidence="2">Nitrate reductase molybdenum cofactor assembly chaperone</fullName>
    </submittedName>
</protein>
<dbReference type="OrthoDB" id="5296272at2"/>
<sequence length="187" mass="22171">MEKQWMEEDRLVFKLCSLFLRYPDKEWTESEEVNQMVNAIENKGMNHCLRQFMTYVNENAYKVLCENYVQWFDFSEPKTLYLTHGRFGENRERGLAFVKLKMEFAKAGFYIKNDELPDYLPLILEFASMADKDFVQKVFFIHKKAIDQLLTELEKEDNPYGFLLKACLAAFATYLPPHENDLNHHAG</sequence>